<feature type="compositionally biased region" description="Basic and acidic residues" evidence="2">
    <location>
        <begin position="2189"/>
        <end position="2204"/>
    </location>
</feature>
<keyword evidence="3" id="KW-0812">Transmembrane</keyword>
<organism evidence="4 5">
    <name type="scientific">Symbiodinium microadriaticum</name>
    <name type="common">Dinoflagellate</name>
    <name type="synonym">Zooxanthella microadriatica</name>
    <dbReference type="NCBI Taxonomy" id="2951"/>
    <lineage>
        <taxon>Eukaryota</taxon>
        <taxon>Sar</taxon>
        <taxon>Alveolata</taxon>
        <taxon>Dinophyceae</taxon>
        <taxon>Suessiales</taxon>
        <taxon>Symbiodiniaceae</taxon>
        <taxon>Symbiodinium</taxon>
    </lineage>
</organism>
<feature type="region of interest" description="Disordered" evidence="2">
    <location>
        <begin position="953"/>
        <end position="973"/>
    </location>
</feature>
<feature type="transmembrane region" description="Helical" evidence="3">
    <location>
        <begin position="3229"/>
        <end position="3250"/>
    </location>
</feature>
<feature type="region of interest" description="Disordered" evidence="2">
    <location>
        <begin position="1091"/>
        <end position="1114"/>
    </location>
</feature>
<dbReference type="GO" id="GO:0003677">
    <property type="term" value="F:DNA binding"/>
    <property type="evidence" value="ECO:0007669"/>
    <property type="project" value="InterPro"/>
</dbReference>
<protein>
    <submittedName>
        <fullName evidence="4">Uncharacterized protein</fullName>
    </submittedName>
</protein>
<feature type="region of interest" description="Disordered" evidence="2">
    <location>
        <begin position="2167"/>
        <end position="2263"/>
    </location>
</feature>
<sequence length="3438" mass="374253">MSIASFSQLKATYLQVIERTLELGDPSDFASGSLIFERWRAALQRRLRAMQEKVLILNLNEAGSWNETGYPAGPAGPLIFNLYGVPVSVLNPNEARKWDDVECLPPRPELDDCNVLRRAFLEARERLLDGCAEVHFSCVFADCQLTLRVLCLHPTVLSRSECLVDTFFHHVDGGTEHGALLAAGTACTGPVFEFYCTEQESCWARRRPLRRRQLIQSFLNDLVDWMGPHGHTASGSASAFNPAKYGAPGSHAHLHYQAPGHEDVLGAVKDLVDAGAAQKGFEILNRVDVAPALMILDLDEEATGGFPEVPETAEGAEPDSEEEKEVMPLFGAPAPAAPRRKRPKVTPGFPAIAPGTPGFRRGVPGTPGPGMPRTPGPSMPHTPGVPLPLSPGTPGPISPATPGRAPHTPASSSLALLPPLLAPSQKVVAVEGIKEEDEFRGAFEGAQTHTSSIHWPSLVLGILLGLLIGPALDFAFLLRLSLLRVARLLIHSLTSRVQALEGSEDFEVVAQPPATPERAVRASSSSEVGRVRLASQADLGEGRDPQRVAVAREVGAFLRRACNGEHRGTSGRDKISLASKFYIVVAPYSGEVFSKVRVYSKFAPVKELCKRGPDPGRSVFVGLPSQWEVSATEVDGEEPAGAVDLRLHLLASSSERALNYRVAAFNKEADGAVISCSVIPIAEREGCLLVAVPHNAWHRVAARRYLPRQTLQKAVHTEVLAADPGDRGTAHVHFKVRVWIGLLAAEEERCLSFNGEDEPAERGFVITGTERHIFPYGPSLTSAARDLFAFVSAAEEPQMPPGDDPEPGLAGKVRTIEEAVLGLQGGLDAIREKLSAGPGKEAASKAGARPKASAAAPRPKGSPIPGLDPAVLAAARAAGVPEDQLERMGELARQPGRLGDGARAAATALSESEGDEDEQDKDAEGPEDVSTAICKMTQILDRLSKSKRGGSLEDLLDRGDGVDGASSSASGGTSKAAAYSKLAGLLKEDPTKISKSVLKLMAEDYGAHTTAPGLDGVQMTARAWLEHRSRVQQYAGPVRWGWQTAGALDALLSGKEEECKARLCLMLCALDQSSLDSGNWLLAQEMHLEPAPPLSSFGRHKPPDPGEEHRTKIMDPRWVSVLMHKLKERESYQEARRKLGAPRGGGSQQDGEKGDRSDKTPKGKGKGEVSRCPTIFLVQLPRLLQAQSCGTLSFRCWDELRLPWPTFGIPSGVLHPANCRGNEGDCGLCQCPIPTSIVLEASAAGLGTPLSSEQWAVVETLGRGVEAWNAQPLIGPEAMGRNAAKVESCEEILRALEGKGDQAARFSFPAGGHEPSAEVLSSQICGTLNLEPASLAQSIVPERLRFFEEPSFDPRPFLSSQSRAVYRRPLDFARPIPEEEAVPRTQVRCSRDAAVRLLEVLDKCGRLALRPREAIRDRVLNGLFAIPKDLQRDRMILDARAPNQAEAVSQPWLRSMASLEQLQWLELKSDEEMRVSAEDLKEFYHCFQVEEQRICRNGLALKFRPWELKHLSCYTADLASCEYVRPCLKTLAMGDCCAVGFGQESHLGVLLQSGALRVEQLVTLTGRPPRQGLVGGLLIDDLAVLERVKRGSSEVEHEAPKMMKVVHDAYAAARMPRNQSKSVAGASVAEFWGGSFDGIEGTIRPAPRRTVPLAGLLLRAVGGGLATPELLEVFAGSLVSIFQCRRRLMSILERIYAEPIGAPPRAVMRMSAALKDELLVSAVLVSQACIDFRTPGAPVVVASDASSRAEAATCAPVSCEASAELCRHGLQKRLWSKLLKPVDALLRERGELADDLQLPSGVYSPHPCWETLSRTLRFKQLGKTKYPGKRRHINVGELRAALAAESQVGRRWPSSRYLHLQDSQVSLACLVKGRSSSRALNVELRKSLGDHLGFNVRPAYGFLKTHLNPADDPTRGKEVRLPSESPPGWLQELLRGEFASLDQFLARNGVHLDQLREVPASSELMPDAPVPESEKVRRPPLVSPLPAEKQASRLLEGSVIFKQDLVRFVRESKPNLRFSSVGLFRNMLADCHVDANNSPDEPNYLYGLSKFRGGGLWIAGEGGSEIRKCKGRDEPGHVMDIRGEPVLFNPHLPHATEGWAGSRYVVVAYCVRGLEKLSAEQRAAAAEFGFRLPEPVKEHVEEGSGVQSPPGVTGEANERGKAALDFRRPPLGLPLSQVHSGPKVASSRLAEEEGRGKAELDFQRSPRGLPEPQVQTGAGEVQGRSGEAEDSGEAELDFRLSPVGLPKPQAHSGTVEVQGRSGVAEDRGKAELDFRLSPVGLPTSQVHSGTVEVQGRSGAAEGRGEAELDFRLSPVGLPKSQVHSGPPGLVPQVRGQVPPETEPQLRGQVRSKEDTQSYASEGAVLDFRHPRKQLPEVSEVPRLQVRTGKCFRGGAGVAGQGVLDFRPSFAGSGDVTERPDPRHFSPGQFVYSSRYANLGDALSKGQGWVDLFSGSRGLAKAVAEAAPWWVICFDWRHDSEEDLRSGTLRESIKGLLDTGQVRGFSADPPAGSFSTALTPAWRTREWPEGVPGLEEERAKKVRVENEFSVFCSELIDICERKGLSYLVANPDRSRMWRMPEWRERSKATESFIVDFCRFGTSWKKATRIVASGQLAGQKMQCAHGRAHAQLRGRCPRNGITWTLMAESFPKKLCQLLAAAVAQDEGYYDGFRKLDIGRCAKVGGLRVGEAANPGPRQPQPRTPACLSEVELVEPKTAAVRDKHWRAFLHHLRNGLGEEGLASVMEVPSLLVSMLCSYAQVMYDAGTPLHYYRQLLAHAQRVCPTAKPLMRPAWDYVTKWERLEPLQHRPPVPVKLVRAMAAVGLSWGWTRWAAVTLLCFYSITRIGEVLAATRKELLTREDAMEPEGGLFLLIRKPKTRNRGARVQHAQTVGPEEVLRFLERTFQSLTFSQKLYGGSPGVYRRRWDAVLRKLGVPSHLRLTPGSLRGGGAVYSHKSGTAIGDLQWRMRVSHQNTLGHYLQETTAASVLPSLSPEARNNVLAAEAFLHFLMVIVASTGRGETQPDEAGETVPMIHEGGKEGRHEWFIRMLKDRLRPRVTIYAEVTKLRKYSDRWMVRLSEGILKHEGVEVLFAAVAADLSLNGDPQRSQRKDQDTTSRPEGVTQRMSGDSSAAAGTAASVIATVMSICLAAVALMACWQFVAPVFVQPKTNRGLEAAAPAAMGALVSMASSLPAEATVPAKGPLYGTELCTKPLIYLIYPLCEPVFLVCPLYNFPIVLGFFAALVTVINLILPETQPDEDLRVGCRNDSPSMEMAEYMDLRTNSPLDQVFLSWLQRTFDLHLFSLRVKSSIMARRGRSLVMSICLAAVALMACWQFVAPVFVQPKTNRGLEAAAPAAMGALVSMASSLPAEATVPAKGPLYGTELCTKPLIYLIYPLCEPVFLVCPLYNFPIVLGFFAALVTVINLILPETQPDEDLRVG</sequence>
<feature type="region of interest" description="Disordered" evidence="2">
    <location>
        <begin position="303"/>
        <end position="411"/>
    </location>
</feature>
<dbReference type="Gene3D" id="1.10.443.10">
    <property type="entry name" value="Intergrase catalytic core"/>
    <property type="match status" value="1"/>
</dbReference>
<proteinExistence type="predicted"/>
<feature type="region of interest" description="Disordered" evidence="2">
    <location>
        <begin position="1133"/>
        <end position="1168"/>
    </location>
</feature>
<feature type="compositionally biased region" description="Acidic residues" evidence="2">
    <location>
        <begin position="314"/>
        <end position="324"/>
    </location>
</feature>
<feature type="transmembrane region" description="Helical" evidence="3">
    <location>
        <begin position="3405"/>
        <end position="3426"/>
    </location>
</feature>
<feature type="compositionally biased region" description="Low complexity" evidence="2">
    <location>
        <begin position="354"/>
        <end position="364"/>
    </location>
</feature>
<feature type="compositionally biased region" description="Pro residues" evidence="2">
    <location>
        <begin position="366"/>
        <end position="399"/>
    </location>
</feature>
<dbReference type="GO" id="GO:0015074">
    <property type="term" value="P:DNA integration"/>
    <property type="evidence" value="ECO:0007669"/>
    <property type="project" value="InterPro"/>
</dbReference>
<evidence type="ECO:0000313" key="4">
    <source>
        <dbReference type="EMBL" id="OLP85188.1"/>
    </source>
</evidence>
<feature type="compositionally biased region" description="Basic and acidic residues" evidence="2">
    <location>
        <begin position="3105"/>
        <end position="3115"/>
    </location>
</feature>
<feature type="region of interest" description="Disordered" evidence="2">
    <location>
        <begin position="892"/>
        <end position="930"/>
    </location>
</feature>
<name>A0A1Q9CQH9_SYMMI</name>
<keyword evidence="3" id="KW-1133">Transmembrane helix</keyword>
<feature type="compositionally biased region" description="Acidic residues" evidence="2">
    <location>
        <begin position="912"/>
        <end position="927"/>
    </location>
</feature>
<evidence type="ECO:0000256" key="1">
    <source>
        <dbReference type="ARBA" id="ARBA00023172"/>
    </source>
</evidence>
<dbReference type="Proteomes" id="UP000186817">
    <property type="component" value="Unassembled WGS sequence"/>
</dbReference>
<comment type="caution">
    <text evidence="4">The sequence shown here is derived from an EMBL/GenBank/DDBJ whole genome shotgun (WGS) entry which is preliminary data.</text>
</comment>
<feature type="compositionally biased region" description="Basic and acidic residues" evidence="2">
    <location>
        <begin position="1150"/>
        <end position="1168"/>
    </location>
</feature>
<reference evidence="4 5" key="1">
    <citation type="submission" date="2016-02" db="EMBL/GenBank/DDBJ databases">
        <title>Genome analysis of coral dinoflagellate symbionts highlights evolutionary adaptations to a symbiotic lifestyle.</title>
        <authorList>
            <person name="Aranda M."/>
            <person name="Li Y."/>
            <person name="Liew Y.J."/>
            <person name="Baumgarten S."/>
            <person name="Simakov O."/>
            <person name="Wilson M."/>
            <person name="Piel J."/>
            <person name="Ashoor H."/>
            <person name="Bougouffa S."/>
            <person name="Bajic V.B."/>
            <person name="Ryu T."/>
            <person name="Ravasi T."/>
            <person name="Bayer T."/>
            <person name="Micklem G."/>
            <person name="Kim H."/>
            <person name="Bhak J."/>
            <person name="Lajeunesse T.C."/>
            <person name="Voolstra C.R."/>
        </authorList>
    </citation>
    <scope>NUCLEOTIDE SEQUENCE [LARGE SCALE GENOMIC DNA]</scope>
    <source>
        <strain evidence="4 5">CCMP2467</strain>
    </source>
</reference>
<feature type="compositionally biased region" description="Low complexity" evidence="2">
    <location>
        <begin position="844"/>
        <end position="863"/>
    </location>
</feature>
<dbReference type="EMBL" id="LSRX01000990">
    <property type="protein sequence ID" value="OLP85188.1"/>
    <property type="molecule type" value="Genomic_DNA"/>
</dbReference>
<feature type="region of interest" description="Disordered" evidence="2">
    <location>
        <begin position="835"/>
        <end position="868"/>
    </location>
</feature>
<feature type="region of interest" description="Disordered" evidence="2">
    <location>
        <begin position="2319"/>
        <end position="2356"/>
    </location>
</feature>
<feature type="compositionally biased region" description="Low complexity" evidence="2">
    <location>
        <begin position="963"/>
        <end position="973"/>
    </location>
</feature>
<keyword evidence="5" id="KW-1185">Reference proteome</keyword>
<dbReference type="SUPFAM" id="SSF56349">
    <property type="entry name" value="DNA breaking-rejoining enzymes"/>
    <property type="match status" value="1"/>
</dbReference>
<gene>
    <name evidence="4" type="ORF">AK812_SmicGene33848</name>
</gene>
<evidence type="ECO:0000313" key="5">
    <source>
        <dbReference type="Proteomes" id="UP000186817"/>
    </source>
</evidence>
<feature type="region of interest" description="Disordered" evidence="2">
    <location>
        <begin position="2280"/>
        <end position="2302"/>
    </location>
</feature>
<feature type="region of interest" description="Disordered" evidence="2">
    <location>
        <begin position="3101"/>
        <end position="3128"/>
    </location>
</feature>
<evidence type="ECO:0000256" key="3">
    <source>
        <dbReference type="SAM" id="Phobius"/>
    </source>
</evidence>
<evidence type="ECO:0000256" key="2">
    <source>
        <dbReference type="SAM" id="MobiDB-lite"/>
    </source>
</evidence>
<dbReference type="OrthoDB" id="410482at2759"/>
<feature type="transmembrane region" description="Helical" evidence="3">
    <location>
        <begin position="3316"/>
        <end position="3335"/>
    </location>
</feature>
<accession>A0A1Q9CQH9</accession>
<keyword evidence="1" id="KW-0233">DNA recombination</keyword>
<keyword evidence="3" id="KW-0472">Membrane</keyword>
<dbReference type="InterPro" id="IPR011010">
    <property type="entry name" value="DNA_brk_join_enz"/>
</dbReference>
<feature type="compositionally biased region" description="Basic and acidic residues" evidence="2">
    <location>
        <begin position="1101"/>
        <end position="1114"/>
    </location>
</feature>
<dbReference type="InterPro" id="IPR013762">
    <property type="entry name" value="Integrase-like_cat_sf"/>
</dbReference>
<dbReference type="GO" id="GO:0006310">
    <property type="term" value="P:DNA recombination"/>
    <property type="evidence" value="ECO:0007669"/>
    <property type="project" value="UniProtKB-KW"/>
</dbReference>